<dbReference type="PANTHER" id="PTHR12829">
    <property type="entry name" value="N6-ADENOSINE-METHYLTRANSFERASE"/>
    <property type="match status" value="1"/>
</dbReference>
<dbReference type="GO" id="GO:0005634">
    <property type="term" value="C:nucleus"/>
    <property type="evidence" value="ECO:0007669"/>
    <property type="project" value="TreeGrafter"/>
</dbReference>
<evidence type="ECO:0000313" key="4">
    <source>
        <dbReference type="Proteomes" id="UP000078561"/>
    </source>
</evidence>
<dbReference type="PANTHER" id="PTHR12829:SF8">
    <property type="entry name" value="CHROMOSOME UNDETERMINED SCAFFOLD_82, WHOLE GENOME SHOTGUN SEQUENCE"/>
    <property type="match status" value="1"/>
</dbReference>
<evidence type="ECO:0000313" key="3">
    <source>
        <dbReference type="EMBL" id="SAM05301.1"/>
    </source>
</evidence>
<feature type="compositionally biased region" description="Polar residues" evidence="1">
    <location>
        <begin position="23"/>
        <end position="48"/>
    </location>
</feature>
<gene>
    <name evidence="3" type="primary">ABSGL_11176.1 scaffold 12295</name>
</gene>
<evidence type="ECO:0000259" key="2">
    <source>
        <dbReference type="PROSITE" id="PS50090"/>
    </source>
</evidence>
<name>A0A163K4D1_ABSGL</name>
<feature type="region of interest" description="Disordered" evidence="1">
    <location>
        <begin position="307"/>
        <end position="330"/>
    </location>
</feature>
<dbReference type="GO" id="GO:0008168">
    <property type="term" value="F:methyltransferase activity"/>
    <property type="evidence" value="ECO:0007669"/>
    <property type="project" value="TreeGrafter"/>
</dbReference>
<dbReference type="PROSITE" id="PS50090">
    <property type="entry name" value="MYB_LIKE"/>
    <property type="match status" value="1"/>
</dbReference>
<dbReference type="InParanoid" id="A0A163K4D1"/>
<feature type="compositionally biased region" description="Basic and acidic residues" evidence="1">
    <location>
        <begin position="1"/>
        <end position="10"/>
    </location>
</feature>
<evidence type="ECO:0000256" key="1">
    <source>
        <dbReference type="SAM" id="MobiDB-lite"/>
    </source>
</evidence>
<dbReference type="InterPro" id="IPR029063">
    <property type="entry name" value="SAM-dependent_MTases_sf"/>
</dbReference>
<protein>
    <recommendedName>
        <fullName evidence="2">Myb-like domain-containing protein</fullName>
    </recommendedName>
</protein>
<dbReference type="SUPFAM" id="SSF53335">
    <property type="entry name" value="S-adenosyl-L-methionine-dependent methyltransferases"/>
    <property type="match status" value="1"/>
</dbReference>
<dbReference type="STRING" id="4829.A0A163K4D1"/>
<accession>A0A163K4D1</accession>
<organism evidence="3">
    <name type="scientific">Absidia glauca</name>
    <name type="common">Pin mould</name>
    <dbReference type="NCBI Taxonomy" id="4829"/>
    <lineage>
        <taxon>Eukaryota</taxon>
        <taxon>Fungi</taxon>
        <taxon>Fungi incertae sedis</taxon>
        <taxon>Mucoromycota</taxon>
        <taxon>Mucoromycotina</taxon>
        <taxon>Mucoromycetes</taxon>
        <taxon>Mucorales</taxon>
        <taxon>Cunninghamellaceae</taxon>
        <taxon>Absidia</taxon>
    </lineage>
</organism>
<proteinExistence type="predicted"/>
<dbReference type="Proteomes" id="UP000078561">
    <property type="component" value="Unassembled WGS sequence"/>
</dbReference>
<dbReference type="InterPro" id="IPR001005">
    <property type="entry name" value="SANT/Myb"/>
</dbReference>
<reference evidence="3" key="1">
    <citation type="submission" date="2016-04" db="EMBL/GenBank/DDBJ databases">
        <authorList>
            <person name="Evans L.H."/>
            <person name="Alamgir A."/>
            <person name="Owens N."/>
            <person name="Weber N.D."/>
            <person name="Virtaneva K."/>
            <person name="Barbian K."/>
            <person name="Babar A."/>
            <person name="Rosenke K."/>
        </authorList>
    </citation>
    <scope>NUCLEOTIDE SEQUENCE [LARGE SCALE GENOMIC DNA]</scope>
    <source>
        <strain evidence="3">CBS 101.48</strain>
    </source>
</reference>
<dbReference type="EMBL" id="LT554468">
    <property type="protein sequence ID" value="SAM05301.1"/>
    <property type="molecule type" value="Genomic_DNA"/>
</dbReference>
<feature type="domain" description="Myb-like" evidence="2">
    <location>
        <begin position="188"/>
        <end position="245"/>
    </location>
</feature>
<dbReference type="AlphaFoldDB" id="A0A163K4D1"/>
<dbReference type="Gene3D" id="3.40.50.150">
    <property type="entry name" value="Vaccinia Virus protein VP39"/>
    <property type="match status" value="1"/>
</dbReference>
<sequence>MNQEDCEKTPKRLSLSLAKKTDMSTLPLNTSSSGSEFNQHLSTQSTDDSCITTPAVGLLTNLEDRSAMDIDNEDQSNGTLGLEDFLMTFSDGNTSLVEQSSPKAALDRSQTAALDNMDEDFVDDVSGNDNPTGTLSNKVAGTPEKSKMVGEDVFTEACVKTWQGSRIKAWEQRYLSPDAYYYRFVTPGEGQQNGGWSSKEHGLFMVRYQEWISNGWKIGASWGSFSRGIPHRVGYQCMNYYRKLLEKKTLKDASYEVVDGKLKQTKKGDISGVDPPTMVLGPDWESDHVKQVEKNVDMWLKQYHQRSGSASAAPARTPKPALKLRTPKTSATKQTNRISGLIGKQHLHKRPRTLDDDDFDTILETAEPDQVLIKTIDLNFDWKCRLDEYKAFVSRRQNWIAQQEWHRGLTTTEMLLNKTATEVQAYVNTATLDKPSAKPTHQQVSLSRFFAGVKKVKVDIPDDLVSYTRIPNDFYSSVKHIKPLLCDSDSTSMTDGTGLERRMYYREIDDMMDCVELLNNELGGEDMDGKTESQIEGLLVDPPWEFIIEDGRNDGSCKWDAKQVAELLDKVLERMSAGLIFIWTHKLIQGHVIKMMASLGCKYVENLVWFKKSMNNLPLDEPSRYFNSTKEILLMFKKGDGIDLRHQRSADVIIDFEQPTSHWIHEEYTEPKPPSVFNMIETLLPHAAYDDQIKRGRFVELWAKRSATRRQGWFAFHQRKNPHISLLKKMSLEDSVDVTQDNAMQPNLDPIQSMAI</sequence>
<keyword evidence="4" id="KW-1185">Reference proteome</keyword>
<dbReference type="OrthoDB" id="6781668at2759"/>
<dbReference type="GO" id="GO:0036396">
    <property type="term" value="C:RNA N6-methyladenosine methyltransferase complex"/>
    <property type="evidence" value="ECO:0007669"/>
    <property type="project" value="TreeGrafter"/>
</dbReference>
<dbReference type="OMA" id="LIFIWTH"/>
<feature type="region of interest" description="Disordered" evidence="1">
    <location>
        <begin position="1"/>
        <end position="48"/>
    </location>
</feature>